<keyword evidence="6" id="KW-1185">Reference proteome</keyword>
<keyword evidence="2" id="KW-0238">DNA-binding</keyword>
<dbReference type="CDD" id="cd07377">
    <property type="entry name" value="WHTH_GntR"/>
    <property type="match status" value="1"/>
</dbReference>
<dbReference type="STRING" id="1178515.SY83_10335"/>
<dbReference type="PROSITE" id="PS50949">
    <property type="entry name" value="HTH_GNTR"/>
    <property type="match status" value="1"/>
</dbReference>
<dbReference type="AlphaFoldDB" id="A0A172TI78"/>
<organism evidence="5 6">
    <name type="scientific">Paenibacillus swuensis</name>
    <dbReference type="NCBI Taxonomy" id="1178515"/>
    <lineage>
        <taxon>Bacteria</taxon>
        <taxon>Bacillati</taxon>
        <taxon>Bacillota</taxon>
        <taxon>Bacilli</taxon>
        <taxon>Bacillales</taxon>
        <taxon>Paenibacillaceae</taxon>
        <taxon>Paenibacillus</taxon>
    </lineage>
</organism>
<dbReference type="SMART" id="SM00345">
    <property type="entry name" value="HTH_GNTR"/>
    <property type="match status" value="1"/>
</dbReference>
<evidence type="ECO:0000256" key="3">
    <source>
        <dbReference type="ARBA" id="ARBA00023163"/>
    </source>
</evidence>
<protein>
    <recommendedName>
        <fullName evidence="4">HTH gntR-type domain-containing protein</fullName>
    </recommendedName>
</protein>
<evidence type="ECO:0000256" key="1">
    <source>
        <dbReference type="ARBA" id="ARBA00023015"/>
    </source>
</evidence>
<dbReference type="KEGG" id="pswu:SY83_10335"/>
<keyword evidence="3" id="KW-0804">Transcription</keyword>
<dbReference type="Gene3D" id="1.10.10.10">
    <property type="entry name" value="Winged helix-like DNA-binding domain superfamily/Winged helix DNA-binding domain"/>
    <property type="match status" value="1"/>
</dbReference>
<reference evidence="5 6" key="1">
    <citation type="submission" date="2015-01" db="EMBL/GenBank/DDBJ databases">
        <title>Paenibacillus swuensis/DY6/whole genome sequencing.</title>
        <authorList>
            <person name="Kim M.K."/>
            <person name="Srinivasan S."/>
            <person name="Lee J.-J."/>
        </authorList>
    </citation>
    <scope>NUCLEOTIDE SEQUENCE [LARGE SCALE GENOMIC DNA]</scope>
    <source>
        <strain evidence="5 6">DY6</strain>
    </source>
</reference>
<dbReference type="InterPro" id="IPR000524">
    <property type="entry name" value="Tscrpt_reg_HTH_GntR"/>
</dbReference>
<dbReference type="Pfam" id="PF00392">
    <property type="entry name" value="GntR"/>
    <property type="match status" value="1"/>
</dbReference>
<dbReference type="RefSeq" id="WP_068606215.1">
    <property type="nucleotide sequence ID" value="NZ_CP011388.1"/>
</dbReference>
<dbReference type="PATRIC" id="fig|1178515.4.peg.2071"/>
<dbReference type="InterPro" id="IPR036390">
    <property type="entry name" value="WH_DNA-bd_sf"/>
</dbReference>
<evidence type="ECO:0000313" key="6">
    <source>
        <dbReference type="Proteomes" id="UP000076927"/>
    </source>
</evidence>
<evidence type="ECO:0000259" key="4">
    <source>
        <dbReference type="PROSITE" id="PS50949"/>
    </source>
</evidence>
<dbReference type="PANTHER" id="PTHR38445">
    <property type="entry name" value="HTH-TYPE TRANSCRIPTIONAL REPRESSOR YTRA"/>
    <property type="match status" value="1"/>
</dbReference>
<feature type="domain" description="HTH gntR-type" evidence="4">
    <location>
        <begin position="9"/>
        <end position="77"/>
    </location>
</feature>
<keyword evidence="1" id="KW-0805">Transcription regulation</keyword>
<dbReference type="GO" id="GO:0003677">
    <property type="term" value="F:DNA binding"/>
    <property type="evidence" value="ECO:0007669"/>
    <property type="project" value="UniProtKB-KW"/>
</dbReference>
<name>A0A172TI78_9BACL</name>
<evidence type="ECO:0000313" key="5">
    <source>
        <dbReference type="EMBL" id="ANE46604.1"/>
    </source>
</evidence>
<proteinExistence type="predicted"/>
<dbReference type="InterPro" id="IPR036388">
    <property type="entry name" value="WH-like_DNA-bd_sf"/>
</dbReference>
<dbReference type="Proteomes" id="UP000076927">
    <property type="component" value="Chromosome"/>
</dbReference>
<evidence type="ECO:0000256" key="2">
    <source>
        <dbReference type="ARBA" id="ARBA00023125"/>
    </source>
</evidence>
<dbReference type="EMBL" id="CP011388">
    <property type="protein sequence ID" value="ANE46604.1"/>
    <property type="molecule type" value="Genomic_DNA"/>
</dbReference>
<dbReference type="SUPFAM" id="SSF46785">
    <property type="entry name" value="Winged helix' DNA-binding domain"/>
    <property type="match status" value="1"/>
</dbReference>
<dbReference type="PANTHER" id="PTHR38445:SF9">
    <property type="entry name" value="HTH-TYPE TRANSCRIPTIONAL REPRESSOR YTRA"/>
    <property type="match status" value="1"/>
</dbReference>
<sequence>MQLNFNSPIPIYMQMVDEVKKALARGELAPGDKIPSHKEQAQISKVNPNTVQKAYQEMEREGLTETLRGQGTFIKNDPTMLIQIRSEMAQAAVRQFIDEMQGLGMVPDEMERMLHEGLHPKGKKGGNNRDET</sequence>
<dbReference type="GO" id="GO:0003700">
    <property type="term" value="F:DNA-binding transcription factor activity"/>
    <property type="evidence" value="ECO:0007669"/>
    <property type="project" value="InterPro"/>
</dbReference>
<accession>A0A172TI78</accession>
<gene>
    <name evidence="5" type="ORF">SY83_10335</name>
</gene>